<dbReference type="RefSeq" id="WP_067555282.1">
    <property type="nucleotide sequence ID" value="NZ_CP016895.1"/>
</dbReference>
<dbReference type="AlphaFoldDB" id="A0A1B2M055"/>
<dbReference type="Pfam" id="PF02597">
    <property type="entry name" value="ThiS"/>
    <property type="match status" value="1"/>
</dbReference>
<keyword evidence="2" id="KW-1185">Reference proteome</keyword>
<name>A0A1B2M055_9GAMM</name>
<dbReference type="Proteomes" id="UP000093391">
    <property type="component" value="Chromosome"/>
</dbReference>
<dbReference type="OrthoDB" id="6702804at2"/>
<dbReference type="SUPFAM" id="SSF54285">
    <property type="entry name" value="MoaD/ThiS"/>
    <property type="match status" value="1"/>
</dbReference>
<dbReference type="KEGG" id="ala:BFG52_09575"/>
<dbReference type="Gene3D" id="3.10.20.30">
    <property type="match status" value="1"/>
</dbReference>
<reference evidence="1 2" key="1">
    <citation type="submission" date="2016-08" db="EMBL/GenBank/DDBJ databases">
        <authorList>
            <person name="Seilhamer J.J."/>
        </authorList>
    </citation>
    <scope>NUCLEOTIDE SEQUENCE [LARGE SCALE GENOMIC DNA]</scope>
    <source>
        <strain evidence="1 2">BRTC-1</strain>
    </source>
</reference>
<sequence length="83" mass="9094">MTALRIQIMCYGAVEKYLPEGLILYCTPQNSVASVLEQLHTQYPDAVDLIENCACAIAENIVQRQDILQQDCILVLLSPVAGG</sequence>
<organism evidence="1 2">
    <name type="scientific">Acinetobacter larvae</name>
    <dbReference type="NCBI Taxonomy" id="1789224"/>
    <lineage>
        <taxon>Bacteria</taxon>
        <taxon>Pseudomonadati</taxon>
        <taxon>Pseudomonadota</taxon>
        <taxon>Gammaproteobacteria</taxon>
        <taxon>Moraxellales</taxon>
        <taxon>Moraxellaceae</taxon>
        <taxon>Acinetobacter</taxon>
    </lineage>
</organism>
<accession>A0A1B2M055</accession>
<dbReference type="InterPro" id="IPR016155">
    <property type="entry name" value="Mopterin_synth/thiamin_S_b"/>
</dbReference>
<evidence type="ECO:0000313" key="1">
    <source>
        <dbReference type="EMBL" id="AOA58577.1"/>
    </source>
</evidence>
<dbReference type="InterPro" id="IPR012675">
    <property type="entry name" value="Beta-grasp_dom_sf"/>
</dbReference>
<protein>
    <submittedName>
        <fullName evidence="1">Molybdopterin synthase sulfur carrier subunit</fullName>
    </submittedName>
</protein>
<dbReference type="EMBL" id="CP016895">
    <property type="protein sequence ID" value="AOA58577.1"/>
    <property type="molecule type" value="Genomic_DNA"/>
</dbReference>
<gene>
    <name evidence="1" type="ORF">BFG52_09575</name>
</gene>
<dbReference type="STRING" id="1789224.BFG52_09575"/>
<evidence type="ECO:0000313" key="2">
    <source>
        <dbReference type="Proteomes" id="UP000093391"/>
    </source>
</evidence>
<dbReference type="InterPro" id="IPR003749">
    <property type="entry name" value="ThiS/MoaD-like"/>
</dbReference>
<proteinExistence type="predicted"/>